<evidence type="ECO:0000256" key="1">
    <source>
        <dbReference type="ARBA" id="ARBA00022676"/>
    </source>
</evidence>
<organism evidence="3 4">
    <name type="scientific">Saccharospirillum salsuginis</name>
    <dbReference type="NCBI Taxonomy" id="418750"/>
    <lineage>
        <taxon>Bacteria</taxon>
        <taxon>Pseudomonadati</taxon>
        <taxon>Pseudomonadota</taxon>
        <taxon>Gammaproteobacteria</taxon>
        <taxon>Oceanospirillales</taxon>
        <taxon>Saccharospirillaceae</taxon>
        <taxon>Saccharospirillum</taxon>
    </lineage>
</organism>
<keyword evidence="4" id="KW-1185">Reference proteome</keyword>
<keyword evidence="1" id="KW-0328">Glycosyltransferase</keyword>
<dbReference type="RefSeq" id="WP_189610186.1">
    <property type="nucleotide sequence ID" value="NZ_BMXR01000007.1"/>
</dbReference>
<dbReference type="Proteomes" id="UP000626148">
    <property type="component" value="Unassembled WGS sequence"/>
</dbReference>
<dbReference type="InterPro" id="IPR004629">
    <property type="entry name" value="WecG_TagA_CpsF"/>
</dbReference>
<proteinExistence type="predicted"/>
<reference evidence="3" key="2">
    <citation type="submission" date="2020-09" db="EMBL/GenBank/DDBJ databases">
        <authorList>
            <person name="Sun Q."/>
            <person name="Kim S."/>
        </authorList>
    </citation>
    <scope>NUCLEOTIDE SEQUENCE</scope>
    <source>
        <strain evidence="3">KCTC 22169</strain>
    </source>
</reference>
<dbReference type="CDD" id="cd06533">
    <property type="entry name" value="Glyco_transf_WecG_TagA"/>
    <property type="match status" value="1"/>
</dbReference>
<dbReference type="Pfam" id="PF03808">
    <property type="entry name" value="Glyco_tran_WecG"/>
    <property type="match status" value="1"/>
</dbReference>
<dbReference type="AlphaFoldDB" id="A0A918KG89"/>
<dbReference type="PANTHER" id="PTHR34136:SF1">
    <property type="entry name" value="UDP-N-ACETYL-D-MANNOSAMINURONIC ACID TRANSFERASE"/>
    <property type="match status" value="1"/>
</dbReference>
<sequence>MSNYKSIYDIELSNERQRLEILGCLGNSSETRLVTFLNPYSIQKFESKENLELIYHFDYIFSDGTLLVKFYNIYRKNKIIPVSFDFSSFAVDVFELCDRNSLKMALVGGSEEEAERSIERLAARFENIQFVYYRNGFFSSSDDSNECIKKISLARPDVVVCGMGTPLQEKFLLELSKHTDNPFLGFTCGAFLTQTAYRDSYYPGYIKNLGLRWLYRAMKEPHVRQRLLIDYPRFVFKYVSHMWSER</sequence>
<comment type="caution">
    <text evidence="3">The sequence shown here is derived from an EMBL/GenBank/DDBJ whole genome shotgun (WGS) entry which is preliminary data.</text>
</comment>
<keyword evidence="2" id="KW-0808">Transferase</keyword>
<dbReference type="EMBL" id="BMXR01000007">
    <property type="protein sequence ID" value="GGX60361.1"/>
    <property type="molecule type" value="Genomic_DNA"/>
</dbReference>
<evidence type="ECO:0000256" key="2">
    <source>
        <dbReference type="ARBA" id="ARBA00022679"/>
    </source>
</evidence>
<reference evidence="3" key="1">
    <citation type="journal article" date="2014" name="Int. J. Syst. Evol. Microbiol.">
        <title>Complete genome sequence of Corynebacterium casei LMG S-19264T (=DSM 44701T), isolated from a smear-ripened cheese.</title>
        <authorList>
            <consortium name="US DOE Joint Genome Institute (JGI-PGF)"/>
            <person name="Walter F."/>
            <person name="Albersmeier A."/>
            <person name="Kalinowski J."/>
            <person name="Ruckert C."/>
        </authorList>
    </citation>
    <scope>NUCLEOTIDE SEQUENCE</scope>
    <source>
        <strain evidence="3">KCTC 22169</strain>
    </source>
</reference>
<evidence type="ECO:0000313" key="4">
    <source>
        <dbReference type="Proteomes" id="UP000626148"/>
    </source>
</evidence>
<gene>
    <name evidence="3" type="ORF">GCM10007392_30480</name>
</gene>
<accession>A0A918KG89</accession>
<protein>
    <submittedName>
        <fullName evidence="3">Teichoic acid biosynthesis protein A</fullName>
    </submittedName>
</protein>
<name>A0A918KG89_9GAMM</name>
<dbReference type="PANTHER" id="PTHR34136">
    <property type="match status" value="1"/>
</dbReference>
<evidence type="ECO:0000313" key="3">
    <source>
        <dbReference type="EMBL" id="GGX60361.1"/>
    </source>
</evidence>
<dbReference type="GO" id="GO:0016758">
    <property type="term" value="F:hexosyltransferase activity"/>
    <property type="evidence" value="ECO:0007669"/>
    <property type="project" value="TreeGrafter"/>
</dbReference>